<evidence type="ECO:0000313" key="3">
    <source>
        <dbReference type="Proteomes" id="UP000654075"/>
    </source>
</evidence>
<keyword evidence="3" id="KW-1185">Reference proteome</keyword>
<proteinExistence type="predicted"/>
<gene>
    <name evidence="2" type="ORF">PGLA1383_LOCUS15991</name>
</gene>
<dbReference type="OrthoDB" id="415188at2759"/>
<feature type="non-terminal residue" evidence="2">
    <location>
        <position position="241"/>
    </location>
</feature>
<feature type="compositionally biased region" description="Low complexity" evidence="1">
    <location>
        <begin position="1"/>
        <end position="24"/>
    </location>
</feature>
<organism evidence="2 3">
    <name type="scientific">Polarella glacialis</name>
    <name type="common">Dinoflagellate</name>
    <dbReference type="NCBI Taxonomy" id="89957"/>
    <lineage>
        <taxon>Eukaryota</taxon>
        <taxon>Sar</taxon>
        <taxon>Alveolata</taxon>
        <taxon>Dinophyceae</taxon>
        <taxon>Suessiales</taxon>
        <taxon>Suessiaceae</taxon>
        <taxon>Polarella</taxon>
    </lineage>
</organism>
<dbReference type="EMBL" id="CAJNNV010009574">
    <property type="protein sequence ID" value="CAE8597549.1"/>
    <property type="molecule type" value="Genomic_DNA"/>
</dbReference>
<evidence type="ECO:0000313" key="2">
    <source>
        <dbReference type="EMBL" id="CAE8597549.1"/>
    </source>
</evidence>
<reference evidence="2" key="1">
    <citation type="submission" date="2021-02" db="EMBL/GenBank/DDBJ databases">
        <authorList>
            <person name="Dougan E. K."/>
            <person name="Rhodes N."/>
            <person name="Thang M."/>
            <person name="Chan C."/>
        </authorList>
    </citation>
    <scope>NUCLEOTIDE SEQUENCE</scope>
</reference>
<feature type="region of interest" description="Disordered" evidence="1">
    <location>
        <begin position="1"/>
        <end position="74"/>
    </location>
</feature>
<evidence type="ECO:0000256" key="1">
    <source>
        <dbReference type="SAM" id="MobiDB-lite"/>
    </source>
</evidence>
<dbReference type="Proteomes" id="UP000654075">
    <property type="component" value="Unassembled WGS sequence"/>
</dbReference>
<accession>A0A813EHD7</accession>
<dbReference type="AlphaFoldDB" id="A0A813EHD7"/>
<sequence length="241" mass="25834">MQLSQMQYPQLQPSRQQQQHQQQQEAGGIFFAGQRLEPRRRWASMSEEEMTGGARRASMDSMDGSSRRPSMDVTGYPSPAMTAAPMVGGWTVVSGGSVPSSAYTDYRDGPGSSGRRRWASISDDEAASPMIWPSRSPLFRSQHVRSRGNTPLVGPCPQPGVSGLPKVSEHGESVAMNVVPSSPFMLPQAQPAQPLTQAQLQAALAAGPRQLPIAEDYTQAAWGWDGSGCVQASGSGYVPSE</sequence>
<name>A0A813EHD7_POLGL</name>
<comment type="caution">
    <text evidence="2">The sequence shown here is derived from an EMBL/GenBank/DDBJ whole genome shotgun (WGS) entry which is preliminary data.</text>
</comment>
<protein>
    <submittedName>
        <fullName evidence="2">Uncharacterized protein</fullName>
    </submittedName>
</protein>